<proteinExistence type="predicted"/>
<dbReference type="GO" id="GO:0016757">
    <property type="term" value="F:glycosyltransferase activity"/>
    <property type="evidence" value="ECO:0007669"/>
    <property type="project" value="UniProtKB-KW"/>
</dbReference>
<dbReference type="EC" id="2.4.-.-" evidence="3"/>
<dbReference type="Gene3D" id="3.40.50.2000">
    <property type="entry name" value="Glycogen Phosphorylase B"/>
    <property type="match status" value="2"/>
</dbReference>
<organism evidence="3 4">
    <name type="scientific">Natronoglomus mannanivorans</name>
    <dbReference type="NCBI Taxonomy" id="2979990"/>
    <lineage>
        <taxon>Archaea</taxon>
        <taxon>Methanobacteriati</taxon>
        <taxon>Methanobacteriota</taxon>
        <taxon>Stenosarchaea group</taxon>
        <taxon>Halobacteria</taxon>
        <taxon>Halobacteriales</taxon>
        <taxon>Natrialbaceae</taxon>
        <taxon>Natronoglomus</taxon>
    </lineage>
</organism>
<gene>
    <name evidence="3" type="ORF">OB960_15625</name>
</gene>
<dbReference type="PANTHER" id="PTHR12526:SF630">
    <property type="entry name" value="GLYCOSYLTRANSFERASE"/>
    <property type="match status" value="1"/>
</dbReference>
<dbReference type="AlphaFoldDB" id="A0AAP2Z0X6"/>
<dbReference type="PANTHER" id="PTHR12526">
    <property type="entry name" value="GLYCOSYLTRANSFERASE"/>
    <property type="match status" value="1"/>
</dbReference>
<evidence type="ECO:0000259" key="1">
    <source>
        <dbReference type="Pfam" id="PF00534"/>
    </source>
</evidence>
<sequence>MGLLETGSKMNIVYYLSTFPKLSESFILNEIYELVQKEHNVAVCALKKPDELIAHEEFNELDIPVYYINGPTHSNLLELFSTKTLHPRILSNIFYRAPPRTHAANLLRAKQCIEFIDSLDWEPDQFHSHFAKVPMFAAKYASDYYKVPFTITTHAVNLYKEPVGSYTKSLLQKPDRIVTISEYNKKYIQKQFVSKTPIDIVRAGIRPEKFVPTELSEPNRILSISRFVEKKGLSYALKAVSIAVEQIPNIEYHIIGSGKLKPKLVQETQQLGIEENVLFLDNVTDHRLVTELDEARAFLLPCVISESGDRDGIPVVLMEAMAMKTPPVSTTVSGIPELIEHQQNGLLTEPRDPEATADALLELLRNDSDWAIFSERARQKVCAEFNIKSEVDKLETTFREAQIESQR</sequence>
<comment type="caution">
    <text evidence="3">The sequence shown here is derived from an EMBL/GenBank/DDBJ whole genome shotgun (WGS) entry which is preliminary data.</text>
</comment>
<dbReference type="SUPFAM" id="SSF53756">
    <property type="entry name" value="UDP-Glycosyltransferase/glycogen phosphorylase"/>
    <property type="match status" value="1"/>
</dbReference>
<accession>A0AAP2Z0X6</accession>
<feature type="domain" description="Glycosyltransferase subfamily 4-like N-terminal" evidence="2">
    <location>
        <begin position="24"/>
        <end position="208"/>
    </location>
</feature>
<keyword evidence="3" id="KW-0328">Glycosyltransferase</keyword>
<dbReference type="Pfam" id="PF00534">
    <property type="entry name" value="Glycos_transf_1"/>
    <property type="match status" value="1"/>
</dbReference>
<feature type="domain" description="Glycosyl transferase family 1" evidence="1">
    <location>
        <begin position="210"/>
        <end position="379"/>
    </location>
</feature>
<dbReference type="Proteomes" id="UP001321018">
    <property type="component" value="Unassembled WGS sequence"/>
</dbReference>
<keyword evidence="3" id="KW-0808">Transferase</keyword>
<dbReference type="Pfam" id="PF13439">
    <property type="entry name" value="Glyco_transf_4"/>
    <property type="match status" value="1"/>
</dbReference>
<evidence type="ECO:0000313" key="3">
    <source>
        <dbReference type="EMBL" id="MCU4742817.1"/>
    </source>
</evidence>
<dbReference type="InterPro" id="IPR028098">
    <property type="entry name" value="Glyco_trans_4-like_N"/>
</dbReference>
<evidence type="ECO:0000259" key="2">
    <source>
        <dbReference type="Pfam" id="PF13439"/>
    </source>
</evidence>
<dbReference type="RefSeq" id="WP_338004632.1">
    <property type="nucleotide sequence ID" value="NZ_JAOPKA010000010.1"/>
</dbReference>
<reference evidence="3" key="1">
    <citation type="submission" date="2022-09" db="EMBL/GenBank/DDBJ databases">
        <title>Enrichment on poylsaccharides allowed isolation of novel metabolic and taxonomic groups of Haloarchaea.</title>
        <authorList>
            <person name="Sorokin D.Y."/>
            <person name="Elcheninov A.G."/>
            <person name="Khizhniak T.V."/>
            <person name="Kolganova T.V."/>
            <person name="Kublanov I.V."/>
        </authorList>
    </citation>
    <scope>NUCLEOTIDE SEQUENCE</scope>
    <source>
        <strain evidence="3">AArc-xg1-1</strain>
    </source>
</reference>
<dbReference type="EMBL" id="JAOPKA010000010">
    <property type="protein sequence ID" value="MCU4742817.1"/>
    <property type="molecule type" value="Genomic_DNA"/>
</dbReference>
<protein>
    <submittedName>
        <fullName evidence="3">Glycosyltransferase</fullName>
        <ecNumber evidence="3">2.4.-.-</ecNumber>
    </submittedName>
</protein>
<dbReference type="InterPro" id="IPR001296">
    <property type="entry name" value="Glyco_trans_1"/>
</dbReference>
<name>A0AAP2Z0X6_9EURY</name>
<evidence type="ECO:0000313" key="4">
    <source>
        <dbReference type="Proteomes" id="UP001321018"/>
    </source>
</evidence>